<sequence length="483" mass="55629">MKNKDYNQLMEHVSILKESTDISLLYNSMKYVMQNISLLNIEEVFDLVQFVLNIALNFSNIDLSCLAIHLLGIILNNPNNGPQFDGISQFFVEKADINYIKTLCMSQFNLSIKNFLISFICFSTETIEISKTSGIFSILLIDRPFFVENVEETLLHLQILMALARRIKDEEVLSGIFNKNMLTLSFTEDFYHKWTVKIFHAIFSDSSSPDLNLIDNFLKNCAPILFQWLHVQSPCQMPNSFHSQSPDQSPNNQNPINYQLNAQMNDPSCEQVLNGQWKALRVSIIEYLNIFEHISYLDDINSLINQYKVFDLIMPFKNDDDLEISKVLWSIISNFIYENPMLAIFSIQSNIANEALFIAQEGTIKMKSFVAGYFESLFTSYLEPEIFEFIIESNLVEIAISLIDCIELENACYIVSALSKIFNKENEDIDDDEKNMLLSKCDIISAAEILNTFIETYQNEDLPDEIAQMIDQSGDILEFFDEL</sequence>
<dbReference type="AlphaFoldDB" id="A0A1J4KZ50"/>
<proteinExistence type="predicted"/>
<comment type="caution">
    <text evidence="1">The sequence shown here is derived from an EMBL/GenBank/DDBJ whole genome shotgun (WGS) entry which is preliminary data.</text>
</comment>
<dbReference type="SUPFAM" id="SSF48371">
    <property type="entry name" value="ARM repeat"/>
    <property type="match status" value="1"/>
</dbReference>
<dbReference type="InterPro" id="IPR016024">
    <property type="entry name" value="ARM-type_fold"/>
</dbReference>
<accession>A0A1J4KZ50</accession>
<gene>
    <name evidence="1" type="ORF">TRFO_13114</name>
</gene>
<dbReference type="EMBL" id="MLAK01000100">
    <property type="protein sequence ID" value="OHT16531.1"/>
    <property type="molecule type" value="Genomic_DNA"/>
</dbReference>
<protein>
    <submittedName>
        <fullName evidence="1">Uncharacterized protein</fullName>
    </submittedName>
</protein>
<dbReference type="Proteomes" id="UP000179807">
    <property type="component" value="Unassembled WGS sequence"/>
</dbReference>
<dbReference type="GeneID" id="94831749"/>
<dbReference type="RefSeq" id="XP_068369667.1">
    <property type="nucleotide sequence ID" value="XM_068497045.1"/>
</dbReference>
<evidence type="ECO:0000313" key="2">
    <source>
        <dbReference type="Proteomes" id="UP000179807"/>
    </source>
</evidence>
<evidence type="ECO:0000313" key="1">
    <source>
        <dbReference type="EMBL" id="OHT16531.1"/>
    </source>
</evidence>
<organism evidence="1 2">
    <name type="scientific">Tritrichomonas foetus</name>
    <dbReference type="NCBI Taxonomy" id="1144522"/>
    <lineage>
        <taxon>Eukaryota</taxon>
        <taxon>Metamonada</taxon>
        <taxon>Parabasalia</taxon>
        <taxon>Tritrichomonadida</taxon>
        <taxon>Tritrichomonadidae</taxon>
        <taxon>Tritrichomonas</taxon>
    </lineage>
</organism>
<name>A0A1J4KZ50_9EUKA</name>
<keyword evidence="2" id="KW-1185">Reference proteome</keyword>
<dbReference type="VEuPathDB" id="TrichDB:TRFO_13114"/>
<reference evidence="1" key="1">
    <citation type="submission" date="2016-10" db="EMBL/GenBank/DDBJ databases">
        <authorList>
            <person name="Benchimol M."/>
            <person name="Almeida L.G."/>
            <person name="Vasconcelos A.T."/>
            <person name="Perreira-Neves A."/>
            <person name="Rosa I.A."/>
            <person name="Tasca T."/>
            <person name="Bogo M.R."/>
            <person name="de Souza W."/>
        </authorList>
    </citation>
    <scope>NUCLEOTIDE SEQUENCE [LARGE SCALE GENOMIC DNA]</scope>
    <source>
        <strain evidence="1">K</strain>
    </source>
</reference>